<evidence type="ECO:0000259" key="10">
    <source>
        <dbReference type="SMART" id="SM00481"/>
    </source>
</evidence>
<dbReference type="Gene3D" id="3.20.20.140">
    <property type="entry name" value="Metal-dependent hydrolases"/>
    <property type="match status" value="1"/>
</dbReference>
<evidence type="ECO:0000256" key="7">
    <source>
        <dbReference type="ARBA" id="ARBA00022932"/>
    </source>
</evidence>
<evidence type="ECO:0000313" key="11">
    <source>
        <dbReference type="EMBL" id="KPV54243.1"/>
    </source>
</evidence>
<evidence type="ECO:0000256" key="9">
    <source>
        <dbReference type="ARBA" id="ARBA00049244"/>
    </source>
</evidence>
<proteinExistence type="predicted"/>
<evidence type="ECO:0000256" key="6">
    <source>
        <dbReference type="ARBA" id="ARBA00022763"/>
    </source>
</evidence>
<evidence type="ECO:0000256" key="4">
    <source>
        <dbReference type="ARBA" id="ARBA00022695"/>
    </source>
</evidence>
<dbReference type="InterPro" id="IPR040982">
    <property type="entry name" value="DNA_pol3_finger"/>
</dbReference>
<evidence type="ECO:0000256" key="8">
    <source>
        <dbReference type="ARBA" id="ARBA00023204"/>
    </source>
</evidence>
<dbReference type="InterPro" id="IPR029460">
    <property type="entry name" value="DNAPol_HHH"/>
</dbReference>
<keyword evidence="3" id="KW-0808">Transferase</keyword>
<dbReference type="Pfam" id="PF14579">
    <property type="entry name" value="HHH_6"/>
    <property type="match status" value="1"/>
</dbReference>
<evidence type="ECO:0000313" key="12">
    <source>
        <dbReference type="Proteomes" id="UP000050509"/>
    </source>
</evidence>
<feature type="domain" description="Polymerase/histidinol phosphatase N-terminal" evidence="10">
    <location>
        <begin position="4"/>
        <end position="71"/>
    </location>
</feature>
<accession>A0A0P9FLY8</accession>
<dbReference type="PANTHER" id="PTHR32294">
    <property type="entry name" value="DNA POLYMERASE III SUBUNIT ALPHA"/>
    <property type="match status" value="1"/>
</dbReference>
<keyword evidence="12" id="KW-1185">Reference proteome</keyword>
<keyword evidence="4" id="KW-0548">Nucleotidyltransferase</keyword>
<comment type="caution">
    <text evidence="11">The sequence shown here is derived from an EMBL/GenBank/DDBJ whole genome shotgun (WGS) entry which is preliminary data.</text>
</comment>
<dbReference type="GO" id="GO:0008408">
    <property type="term" value="F:3'-5' exonuclease activity"/>
    <property type="evidence" value="ECO:0007669"/>
    <property type="project" value="InterPro"/>
</dbReference>
<keyword evidence="8" id="KW-0234">DNA repair</keyword>
<reference evidence="11 12" key="1">
    <citation type="submission" date="2015-09" db="EMBL/GenBank/DDBJ databases">
        <title>Draft genome sequence of Kouleothrix aurantiaca JCM 19913.</title>
        <authorList>
            <person name="Hemp J."/>
        </authorList>
    </citation>
    <scope>NUCLEOTIDE SEQUENCE [LARGE SCALE GENOMIC DNA]</scope>
    <source>
        <strain evidence="11 12">COM-B</strain>
    </source>
</reference>
<comment type="catalytic activity">
    <reaction evidence="9">
        <text>DNA(n) + a 2'-deoxyribonucleoside 5'-triphosphate = DNA(n+1) + diphosphate</text>
        <dbReference type="Rhea" id="RHEA:22508"/>
        <dbReference type="Rhea" id="RHEA-COMP:17339"/>
        <dbReference type="Rhea" id="RHEA-COMP:17340"/>
        <dbReference type="ChEBI" id="CHEBI:33019"/>
        <dbReference type="ChEBI" id="CHEBI:61560"/>
        <dbReference type="ChEBI" id="CHEBI:173112"/>
        <dbReference type="EC" id="2.7.7.7"/>
    </reaction>
</comment>
<dbReference type="CDD" id="cd04485">
    <property type="entry name" value="DnaE_OBF"/>
    <property type="match status" value="1"/>
</dbReference>
<dbReference type="InterPro" id="IPR004013">
    <property type="entry name" value="PHP_dom"/>
</dbReference>
<keyword evidence="7" id="KW-0239">DNA-directed DNA polymerase</keyword>
<evidence type="ECO:0000256" key="1">
    <source>
        <dbReference type="ARBA" id="ARBA00012417"/>
    </source>
</evidence>
<dbReference type="SUPFAM" id="SSF89550">
    <property type="entry name" value="PHP domain-like"/>
    <property type="match status" value="1"/>
</dbReference>
<dbReference type="NCBIfam" id="NF004225">
    <property type="entry name" value="PRK05672.1"/>
    <property type="match status" value="1"/>
</dbReference>
<dbReference type="InterPro" id="IPR004805">
    <property type="entry name" value="DnaE2/DnaE/PolC"/>
</dbReference>
<evidence type="ECO:0000256" key="3">
    <source>
        <dbReference type="ARBA" id="ARBA00022679"/>
    </source>
</evidence>
<dbReference type="SUPFAM" id="SSF160975">
    <property type="entry name" value="AF1531-like"/>
    <property type="match status" value="1"/>
</dbReference>
<dbReference type="GO" id="GO:0006281">
    <property type="term" value="P:DNA repair"/>
    <property type="evidence" value="ECO:0007669"/>
    <property type="project" value="UniProtKB-KW"/>
</dbReference>
<organism evidence="11 12">
    <name type="scientific">Kouleothrix aurantiaca</name>
    <dbReference type="NCBI Taxonomy" id="186479"/>
    <lineage>
        <taxon>Bacteria</taxon>
        <taxon>Bacillati</taxon>
        <taxon>Chloroflexota</taxon>
        <taxon>Chloroflexia</taxon>
        <taxon>Chloroflexales</taxon>
        <taxon>Roseiflexineae</taxon>
        <taxon>Roseiflexaceae</taxon>
        <taxon>Kouleothrix</taxon>
    </lineage>
</organism>
<dbReference type="SMART" id="SM00481">
    <property type="entry name" value="POLIIIAc"/>
    <property type="match status" value="1"/>
</dbReference>
<dbReference type="Gene3D" id="1.10.150.870">
    <property type="match status" value="1"/>
</dbReference>
<dbReference type="PATRIC" id="fig|186479.3.peg.10606"/>
<keyword evidence="6" id="KW-0227">DNA damage</keyword>
<gene>
    <name evidence="11" type="ORF">SE17_04945</name>
</gene>
<keyword evidence="2" id="KW-0963">Cytoplasm</keyword>
<dbReference type="Pfam" id="PF02811">
    <property type="entry name" value="PHP"/>
    <property type="match status" value="1"/>
</dbReference>
<dbReference type="GO" id="GO:0003887">
    <property type="term" value="F:DNA-directed DNA polymerase activity"/>
    <property type="evidence" value="ECO:0007669"/>
    <property type="project" value="UniProtKB-KW"/>
</dbReference>
<sequence length="998" mass="110333">MDYVELHCHSCFSLLDGVAAPEALVAQAAMLHMDTLALTDHNAVYGAVPFITAAKTQGIHPILGAELTLTTGHHLTLLVADQVGWKNLCWLISRAQANAPKGQATLPMTELDGHTDGLIALSGCQQGPVAAALRSWDRREAFRSAKWLRELFGADRCWIELQHHLLPGDTQLVRDLADLARHLNLGYVATNNVHYLRREQHRLHDMLTAIRHRSTMDAAGPLLRANSEYYLKTGGRLLPLFAAYPDALSNTRRVAEQCAFELRYGLQDLPHFVTPPGMGAGAYLYQLCIQALPERFPGQAEQACQQLAYELRIIEQAGLSNYFLIVWDIVRFARAQGIRCQGRGSAANSLVAYLLQISPIDPLAHDLVFERFLSEERPALPDIDLDIAADRREEIIQYVFGRYGAEHAAMACTFSTFQQRSALRDVASVLDVPYEHALETDKAKPGGVQTLVVELSEQLHGLPRHLGQHNGGMVLTRAPLAERVPTEPAAMPGRVVVQWDKNALEDAGLVKIDLLGLRMLSAIAEAERLIFQTTGQKIDVDRLSFDDERIYAMLGKADTIGVFQVESRAQAQVLPRLQPHCFADIIVAISLIRPGPLQGNMVHPYLRRRTGQEPVRYAHPLLQPALEETLGVILFQEQVLKVARDFAGLTAGQGEQLRRALGANKGPAAIAPLRDAFRAGAGARGVAPHIADAVFKQLEAFGGYSFPKSHAAAFAVIVYQSAWLKLYYPAAFLTALLNNQPMGFWPPTILVRDARRHGVRVLPLDIQTSDMRCTLEQGSVRLGFNYLSGLGQEGAQRIIAARQQRPFVSLEDVCRRTRLPRRLIEHLILAGAFDMWNEPRRSLLWALGTLRYEAEEFELPIPSSPVDLPTMNPVEAQALQMALLGVSTEEHPLAAWRATLETRGFQNSYTLAQCPPGQRVQVIGTVAMHQAPPTAKGYQFLTLEDEYGLMNVILRPAIAAVYRARTRSGNLLHVEAIVQIEGAVINLIATRFVQLGKG</sequence>
<name>A0A0P9FLY8_9CHLR</name>
<dbReference type="InterPro" id="IPR003141">
    <property type="entry name" value="Pol/His_phosphatase_N"/>
</dbReference>
<evidence type="ECO:0000256" key="5">
    <source>
        <dbReference type="ARBA" id="ARBA00022705"/>
    </source>
</evidence>
<dbReference type="Pfam" id="PF17657">
    <property type="entry name" value="DNA_pol3_finger"/>
    <property type="match status" value="1"/>
</dbReference>
<dbReference type="GO" id="GO:0006260">
    <property type="term" value="P:DNA replication"/>
    <property type="evidence" value="ECO:0007669"/>
    <property type="project" value="UniProtKB-KW"/>
</dbReference>
<keyword evidence="5" id="KW-0235">DNA replication</keyword>
<dbReference type="InterPro" id="IPR016195">
    <property type="entry name" value="Pol/histidinol_Pase-like"/>
</dbReference>
<dbReference type="EC" id="2.7.7.7" evidence="1"/>
<dbReference type="InterPro" id="IPR011708">
    <property type="entry name" value="DNA_pol3_alpha_NTPase_dom"/>
</dbReference>
<dbReference type="Proteomes" id="UP000050509">
    <property type="component" value="Unassembled WGS sequence"/>
</dbReference>
<dbReference type="AlphaFoldDB" id="A0A0P9FLY8"/>
<dbReference type="Pfam" id="PF07733">
    <property type="entry name" value="DNA_pol3_alpha"/>
    <property type="match status" value="1"/>
</dbReference>
<dbReference type="PANTHER" id="PTHR32294:SF4">
    <property type="entry name" value="ERROR-PRONE DNA POLYMERASE"/>
    <property type="match status" value="1"/>
</dbReference>
<evidence type="ECO:0000256" key="2">
    <source>
        <dbReference type="ARBA" id="ARBA00022490"/>
    </source>
</evidence>
<dbReference type="EMBL" id="LJCR01000088">
    <property type="protein sequence ID" value="KPV54243.1"/>
    <property type="molecule type" value="Genomic_DNA"/>
</dbReference>
<protein>
    <recommendedName>
        <fullName evidence="1">DNA-directed DNA polymerase</fullName>
        <ecNumber evidence="1">2.7.7.7</ecNumber>
    </recommendedName>
</protein>